<dbReference type="NCBIfam" id="NF005968">
    <property type="entry name" value="PRK08057.1-2"/>
    <property type="match status" value="1"/>
</dbReference>
<dbReference type="GO" id="GO:0009236">
    <property type="term" value="P:cobalamin biosynthetic process"/>
    <property type="evidence" value="ECO:0007669"/>
    <property type="project" value="UniProtKB-KW"/>
</dbReference>
<dbReference type="PANTHER" id="PTHR36925">
    <property type="entry name" value="COBALT-PRECORRIN-6A REDUCTASE"/>
    <property type="match status" value="1"/>
</dbReference>
<evidence type="ECO:0000256" key="3">
    <source>
        <dbReference type="ARBA" id="ARBA00023002"/>
    </source>
</evidence>
<keyword evidence="2" id="KW-0169">Cobalamin biosynthesis</keyword>
<dbReference type="EMBL" id="BONQ01000014">
    <property type="protein sequence ID" value="GIG42565.1"/>
    <property type="molecule type" value="Genomic_DNA"/>
</dbReference>
<dbReference type="RefSeq" id="WP_239135641.1">
    <property type="nucleotide sequence ID" value="NZ_BAAAVW010000005.1"/>
</dbReference>
<sequence>MRTVLILGGTGEARQLAAALPGWRVISSLAGRVASPTLPPGEVRVGGFGGPAGLAEYVRREAVDVVVDATHPFAARMSASAADSGVPLVVLRRPGWTAVPGDVWHRVASLDDAAAFIAGSAFERVFLTTGRQGLGAFAGLTDRWFLVRSVDPVAPPHPPRLESLLDRGPFTVEGETALLGSYTIQLLVTKDSGGSMTAAKLAAARLLGVPVLMIDRPPVTPGVPVVADVTGAVTFLHGLGID</sequence>
<proteinExistence type="predicted"/>
<dbReference type="Pfam" id="PF02571">
    <property type="entry name" value="CbiJ"/>
    <property type="match status" value="1"/>
</dbReference>
<gene>
    <name evidence="4" type="ORF">Dsi01nite_006060</name>
</gene>
<evidence type="ECO:0000313" key="4">
    <source>
        <dbReference type="EMBL" id="GIG42565.1"/>
    </source>
</evidence>
<dbReference type="InterPro" id="IPR003723">
    <property type="entry name" value="Precorrin-6x_reduct"/>
</dbReference>
<comment type="pathway">
    <text evidence="1">Cofactor biosynthesis; adenosylcobalamin biosynthesis.</text>
</comment>
<organism evidence="4 5">
    <name type="scientific">Dactylosporangium siamense</name>
    <dbReference type="NCBI Taxonomy" id="685454"/>
    <lineage>
        <taxon>Bacteria</taxon>
        <taxon>Bacillati</taxon>
        <taxon>Actinomycetota</taxon>
        <taxon>Actinomycetes</taxon>
        <taxon>Micromonosporales</taxon>
        <taxon>Micromonosporaceae</taxon>
        <taxon>Dactylosporangium</taxon>
    </lineage>
</organism>
<comment type="caution">
    <text evidence="4">The sequence shown here is derived from an EMBL/GenBank/DDBJ whole genome shotgun (WGS) entry which is preliminary data.</text>
</comment>
<reference evidence="4" key="1">
    <citation type="submission" date="2021-01" db="EMBL/GenBank/DDBJ databases">
        <title>Whole genome shotgun sequence of Dactylosporangium siamense NBRC 106093.</title>
        <authorList>
            <person name="Komaki H."/>
            <person name="Tamura T."/>
        </authorList>
    </citation>
    <scope>NUCLEOTIDE SEQUENCE</scope>
    <source>
        <strain evidence="4">NBRC 106093</strain>
    </source>
</reference>
<dbReference type="Proteomes" id="UP000660611">
    <property type="component" value="Unassembled WGS sequence"/>
</dbReference>
<evidence type="ECO:0000256" key="2">
    <source>
        <dbReference type="ARBA" id="ARBA00022573"/>
    </source>
</evidence>
<accession>A0A919U8A1</accession>
<dbReference type="PANTHER" id="PTHR36925:SF1">
    <property type="entry name" value="COBALT-PRECORRIN-6A REDUCTASE"/>
    <property type="match status" value="1"/>
</dbReference>
<dbReference type="PROSITE" id="PS51014">
    <property type="entry name" value="COBK_CBIJ"/>
    <property type="match status" value="1"/>
</dbReference>
<evidence type="ECO:0000256" key="1">
    <source>
        <dbReference type="ARBA" id="ARBA00004953"/>
    </source>
</evidence>
<protein>
    <submittedName>
        <fullName evidence="4">Precorrin-6A reductase</fullName>
    </submittedName>
</protein>
<keyword evidence="3" id="KW-0560">Oxidoreductase</keyword>
<evidence type="ECO:0000313" key="5">
    <source>
        <dbReference type="Proteomes" id="UP000660611"/>
    </source>
</evidence>
<dbReference type="GO" id="GO:0016994">
    <property type="term" value="F:precorrin-6A reductase activity"/>
    <property type="evidence" value="ECO:0007669"/>
    <property type="project" value="InterPro"/>
</dbReference>
<name>A0A919U8A1_9ACTN</name>
<dbReference type="AlphaFoldDB" id="A0A919U8A1"/>
<keyword evidence="5" id="KW-1185">Reference proteome</keyword>
<dbReference type="NCBIfam" id="TIGR00715">
    <property type="entry name" value="precor6x_red"/>
    <property type="match status" value="1"/>
</dbReference>